<dbReference type="PATRIC" id="fig|1205910.3.peg.404"/>
<dbReference type="KEGG" id="nal:B005_0427"/>
<evidence type="ECO:0000313" key="3">
    <source>
        <dbReference type="Proteomes" id="UP000003779"/>
    </source>
</evidence>
<organism evidence="2 3">
    <name type="scientific">Nocardiopsis alba (strain ATCC BAA-2165 / BE74)</name>
    <dbReference type="NCBI Taxonomy" id="1205910"/>
    <lineage>
        <taxon>Bacteria</taxon>
        <taxon>Bacillati</taxon>
        <taxon>Actinomycetota</taxon>
        <taxon>Actinomycetes</taxon>
        <taxon>Streptosporangiales</taxon>
        <taxon>Nocardiopsidaceae</taxon>
        <taxon>Nocardiopsis</taxon>
    </lineage>
</organism>
<dbReference type="HOGENOM" id="CLU_3219214_0_0_11"/>
<dbReference type="STRING" id="1205910.B005_0427"/>
<reference evidence="2 3" key="1">
    <citation type="journal article" date="2012" name="J. Bacteriol.">
        <title>Whole-Genome Sequence of Nocardiopsis alba Strain ATCC BAA-2165, Associated with Honeybees.</title>
        <authorList>
            <person name="Qiao J."/>
            <person name="Chen L."/>
            <person name="Li Y."/>
            <person name="Wang J."/>
            <person name="Zhang W."/>
            <person name="Chen S."/>
        </authorList>
    </citation>
    <scope>NUCLEOTIDE SEQUENCE [LARGE SCALE GENOMIC DNA]</scope>
    <source>
        <strain evidence="3">ATCC BAA-2165 / BE74</strain>
    </source>
</reference>
<reference evidence="3" key="2">
    <citation type="submission" date="2012-08" db="EMBL/GenBank/DDBJ databases">
        <title>Whole-genome sequence of Nocardiopsis alba strain ATCC BAA-2165 associated with honeybees.</title>
        <authorList>
            <person name="Qiao J."/>
            <person name="Chen L."/>
            <person name="Li Y."/>
            <person name="Wang J."/>
            <person name="Zhang W."/>
            <person name="Chen S."/>
        </authorList>
    </citation>
    <scope>NUCLEOTIDE SEQUENCE [LARGE SCALE GENOMIC DNA]</scope>
    <source>
        <strain evidence="3">ATCC BAA-2165 / BE74</strain>
    </source>
</reference>
<sequence>MRSGAGLLSGHTGSPDGSRGSDQVGQNRSHGVPGQADPLSSTYR</sequence>
<evidence type="ECO:0000313" key="2">
    <source>
        <dbReference type="EMBL" id="AFR10568.1"/>
    </source>
</evidence>
<feature type="compositionally biased region" description="Polar residues" evidence="1">
    <location>
        <begin position="20"/>
        <end position="29"/>
    </location>
</feature>
<dbReference type="EMBL" id="CP003788">
    <property type="protein sequence ID" value="AFR10568.1"/>
    <property type="molecule type" value="Genomic_DNA"/>
</dbReference>
<evidence type="ECO:0000256" key="1">
    <source>
        <dbReference type="SAM" id="MobiDB-lite"/>
    </source>
</evidence>
<dbReference type="AlphaFoldDB" id="J7LAB3"/>
<accession>J7LAB3</accession>
<dbReference type="Proteomes" id="UP000003779">
    <property type="component" value="Chromosome"/>
</dbReference>
<name>J7LAB3_NOCAA</name>
<protein>
    <submittedName>
        <fullName evidence="2">Uncharacterized protein</fullName>
    </submittedName>
</protein>
<proteinExistence type="predicted"/>
<feature type="region of interest" description="Disordered" evidence="1">
    <location>
        <begin position="1"/>
        <end position="44"/>
    </location>
</feature>
<gene>
    <name evidence="2" type="ordered locus">B005_0427</name>
</gene>